<dbReference type="Gene3D" id="3.90.1300.10">
    <property type="entry name" value="Amidase signature (AS) domain"/>
    <property type="match status" value="1"/>
</dbReference>
<dbReference type="PANTHER" id="PTHR11895:SF176">
    <property type="entry name" value="AMIDASE AMID-RELATED"/>
    <property type="match status" value="1"/>
</dbReference>
<dbReference type="InterPro" id="IPR023631">
    <property type="entry name" value="Amidase_dom"/>
</dbReference>
<protein>
    <submittedName>
        <fullName evidence="2">Aspartyl-tRNA(Asn)/glutamyl-tRNA(Gln) amidotransferase subunit A</fullName>
    </submittedName>
</protein>
<evidence type="ECO:0000313" key="3">
    <source>
        <dbReference type="Proteomes" id="UP000294489"/>
    </source>
</evidence>
<dbReference type="InterPro" id="IPR036928">
    <property type="entry name" value="AS_sf"/>
</dbReference>
<keyword evidence="2" id="KW-0808">Transferase</keyword>
<accession>A0A4R8FYF7</accession>
<dbReference type="EMBL" id="SOEC01000002">
    <property type="protein sequence ID" value="TDX32115.1"/>
    <property type="molecule type" value="Genomic_DNA"/>
</dbReference>
<dbReference type="AlphaFoldDB" id="A0A4R8FYF7"/>
<dbReference type="Pfam" id="PF01425">
    <property type="entry name" value="Amidase"/>
    <property type="match status" value="1"/>
</dbReference>
<sequence>MHDSPIFLPLRDQHTRLRQGTLSAVELAESAQANFAARGEHDHAYLTWCGETALKSAQAVDAVLATGGDTGPLMGIPVSIKDIFAVPGLPTYAGSARRLPPHWETPGPVVAGLLRQLPSIMGKTHTVEFAFGGLGTNLHWGAPRNPWDIENHRTPGGSSSGAGVSLVSGTAALALGTDTAGSVRIPASMTGVAGLKTTAGRWPTQQIVPLSSTLDTPGLLARSVDDLAFGFAALDNTLFGKGGRLPVSPELADMTFGVPDTFFWNDCSPGIAEAVHEAIRQLEAAGARIVTVDLPNTDEAYQLFQQGGLAASELAAFLNTELPDMIDALDPNVAARIKAADDIAAWEYVRRRNVIEALSASAGEQLSHIDALLTPTVAITPPTLVSLLPDGAYPKANMLALRNTVMANFMGLCALTLPVGKDAAGMPVGLQLLARPWQEARLLAMGQAIEAKLGNSLAILGQPPTPSAA</sequence>
<evidence type="ECO:0000259" key="1">
    <source>
        <dbReference type="Pfam" id="PF01425"/>
    </source>
</evidence>
<name>A0A4R8FYF7_9GAMM</name>
<dbReference type="GO" id="GO:0016740">
    <property type="term" value="F:transferase activity"/>
    <property type="evidence" value="ECO:0007669"/>
    <property type="project" value="UniProtKB-KW"/>
</dbReference>
<dbReference type="Proteomes" id="UP000294489">
    <property type="component" value="Unassembled WGS sequence"/>
</dbReference>
<dbReference type="OrthoDB" id="8872210at2"/>
<proteinExistence type="predicted"/>
<dbReference type="SUPFAM" id="SSF75304">
    <property type="entry name" value="Amidase signature (AS) enzymes"/>
    <property type="match status" value="1"/>
</dbReference>
<organism evidence="2 3">
    <name type="scientific">Modicisalibacter xianhensis</name>
    <dbReference type="NCBI Taxonomy" id="442341"/>
    <lineage>
        <taxon>Bacteria</taxon>
        <taxon>Pseudomonadati</taxon>
        <taxon>Pseudomonadota</taxon>
        <taxon>Gammaproteobacteria</taxon>
        <taxon>Oceanospirillales</taxon>
        <taxon>Halomonadaceae</taxon>
        <taxon>Modicisalibacter</taxon>
    </lineage>
</organism>
<comment type="caution">
    <text evidence="2">The sequence shown here is derived from an EMBL/GenBank/DDBJ whole genome shotgun (WGS) entry which is preliminary data.</text>
</comment>
<dbReference type="PANTHER" id="PTHR11895">
    <property type="entry name" value="TRANSAMIDASE"/>
    <property type="match status" value="1"/>
</dbReference>
<reference evidence="2 3" key="1">
    <citation type="submission" date="2019-03" db="EMBL/GenBank/DDBJ databases">
        <title>Freshwater and sediment microbial communities from various areas in North America, analyzing microbe dynamics in response to fracking.</title>
        <authorList>
            <person name="Lamendella R."/>
        </authorList>
    </citation>
    <scope>NUCLEOTIDE SEQUENCE [LARGE SCALE GENOMIC DNA]</scope>
    <source>
        <strain evidence="2 3">6_TX</strain>
    </source>
</reference>
<gene>
    <name evidence="2" type="ORF">DFO67_10263</name>
</gene>
<dbReference type="RefSeq" id="WP_134015543.1">
    <property type="nucleotide sequence ID" value="NZ_SOEC01000002.1"/>
</dbReference>
<dbReference type="InterPro" id="IPR000120">
    <property type="entry name" value="Amidase"/>
</dbReference>
<feature type="domain" description="Amidase" evidence="1">
    <location>
        <begin position="28"/>
        <end position="443"/>
    </location>
</feature>
<evidence type="ECO:0000313" key="2">
    <source>
        <dbReference type="EMBL" id="TDX32115.1"/>
    </source>
</evidence>